<dbReference type="NCBIfam" id="TIGR02985">
    <property type="entry name" value="Sig70_bacteroi1"/>
    <property type="match status" value="1"/>
</dbReference>
<dbReference type="Gene3D" id="1.10.1740.10">
    <property type="match status" value="1"/>
</dbReference>
<evidence type="ECO:0000259" key="6">
    <source>
        <dbReference type="Pfam" id="PF04542"/>
    </source>
</evidence>
<dbReference type="InterPro" id="IPR013324">
    <property type="entry name" value="RNA_pol_sigma_r3/r4-like"/>
</dbReference>
<dbReference type="InterPro" id="IPR036388">
    <property type="entry name" value="WH-like_DNA-bd_sf"/>
</dbReference>
<dbReference type="SUPFAM" id="SSF88659">
    <property type="entry name" value="Sigma3 and sigma4 domains of RNA polymerase sigma factors"/>
    <property type="match status" value="1"/>
</dbReference>
<dbReference type="SUPFAM" id="SSF88946">
    <property type="entry name" value="Sigma2 domain of RNA polymerase sigma factors"/>
    <property type="match status" value="1"/>
</dbReference>
<dbReference type="CDD" id="cd06171">
    <property type="entry name" value="Sigma70_r4"/>
    <property type="match status" value="1"/>
</dbReference>
<reference evidence="8 9" key="1">
    <citation type="submission" date="2022-10" db="EMBL/GenBank/DDBJ databases">
        <title>Comparative genomics and taxonomic characterization of three novel marine species of genus Reichenbachiella exhibiting antioxidant and polysaccharide degradation activities.</title>
        <authorList>
            <person name="Muhammad N."/>
            <person name="Lee Y.-J."/>
            <person name="Ko J."/>
            <person name="Kim S.-G."/>
        </authorList>
    </citation>
    <scope>NUCLEOTIDE SEQUENCE [LARGE SCALE GENOMIC DNA]</scope>
    <source>
        <strain evidence="8 9">ABR2-5</strain>
    </source>
</reference>
<dbReference type="InterPro" id="IPR039425">
    <property type="entry name" value="RNA_pol_sigma-70-like"/>
</dbReference>
<keyword evidence="5" id="KW-0472">Membrane</keyword>
<evidence type="ECO:0000259" key="7">
    <source>
        <dbReference type="Pfam" id="PF08281"/>
    </source>
</evidence>
<dbReference type="Gene3D" id="1.10.10.10">
    <property type="entry name" value="Winged helix-like DNA-binding domain superfamily/Winged helix DNA-binding domain"/>
    <property type="match status" value="1"/>
</dbReference>
<protein>
    <submittedName>
        <fullName evidence="8">RNA polymerase sigma-70 factor</fullName>
    </submittedName>
</protein>
<dbReference type="Pfam" id="PF08281">
    <property type="entry name" value="Sigma70_r4_2"/>
    <property type="match status" value="1"/>
</dbReference>
<dbReference type="PANTHER" id="PTHR43133">
    <property type="entry name" value="RNA POLYMERASE ECF-TYPE SIGMA FACTO"/>
    <property type="match status" value="1"/>
</dbReference>
<keyword evidence="3" id="KW-0731">Sigma factor</keyword>
<sequence length="192" mass="22565">MAKNSVHIFDFSDEKQFELLFKEFYQPLTAFAFQYLKDSIEAEETIQEIFSTLWQKSEEIEIRTTVKSYLYGAVRNNCLNQLKHKKVIQAHEETVRFQGEESNGEDFLELEELQQRIDSALDSLPEKCRQIFEMSRFEDKKYKDIAEELDLSIKTVETQMSRALKVMRAALGQYLTVLVLWVSWLIEKALSG</sequence>
<dbReference type="InterPro" id="IPR013325">
    <property type="entry name" value="RNA_pol_sigma_r2"/>
</dbReference>
<dbReference type="Pfam" id="PF04542">
    <property type="entry name" value="Sigma70_r2"/>
    <property type="match status" value="1"/>
</dbReference>
<dbReference type="NCBIfam" id="TIGR02937">
    <property type="entry name" value="sigma70-ECF"/>
    <property type="match status" value="1"/>
</dbReference>
<dbReference type="EMBL" id="JAOYOD010000001">
    <property type="protein sequence ID" value="MCV9386335.1"/>
    <property type="molecule type" value="Genomic_DNA"/>
</dbReference>
<evidence type="ECO:0000256" key="2">
    <source>
        <dbReference type="ARBA" id="ARBA00023015"/>
    </source>
</evidence>
<evidence type="ECO:0000256" key="4">
    <source>
        <dbReference type="ARBA" id="ARBA00023163"/>
    </source>
</evidence>
<evidence type="ECO:0000256" key="1">
    <source>
        <dbReference type="ARBA" id="ARBA00010641"/>
    </source>
</evidence>
<dbReference type="Proteomes" id="UP001300692">
    <property type="component" value="Unassembled WGS sequence"/>
</dbReference>
<gene>
    <name evidence="8" type="ORF">N7U62_06645</name>
</gene>
<dbReference type="InterPro" id="IPR007627">
    <property type="entry name" value="RNA_pol_sigma70_r2"/>
</dbReference>
<feature type="domain" description="RNA polymerase sigma-70 region 2" evidence="6">
    <location>
        <begin position="20"/>
        <end position="85"/>
    </location>
</feature>
<keyword evidence="5" id="KW-0812">Transmembrane</keyword>
<keyword evidence="4" id="KW-0804">Transcription</keyword>
<evidence type="ECO:0000256" key="5">
    <source>
        <dbReference type="SAM" id="Phobius"/>
    </source>
</evidence>
<dbReference type="PANTHER" id="PTHR43133:SF46">
    <property type="entry name" value="RNA POLYMERASE SIGMA-70 FACTOR ECF SUBFAMILY"/>
    <property type="match status" value="1"/>
</dbReference>
<dbReference type="InterPro" id="IPR013249">
    <property type="entry name" value="RNA_pol_sigma70_r4_t2"/>
</dbReference>
<dbReference type="InterPro" id="IPR014284">
    <property type="entry name" value="RNA_pol_sigma-70_dom"/>
</dbReference>
<feature type="transmembrane region" description="Helical" evidence="5">
    <location>
        <begin position="169"/>
        <end position="186"/>
    </location>
</feature>
<comment type="similarity">
    <text evidence="1">Belongs to the sigma-70 factor family. ECF subfamily.</text>
</comment>
<keyword evidence="9" id="KW-1185">Reference proteome</keyword>
<dbReference type="InterPro" id="IPR014327">
    <property type="entry name" value="RNA_pol_sigma70_bacteroid"/>
</dbReference>
<organism evidence="8 9">
    <name type="scientific">Reichenbachiella ulvae</name>
    <dbReference type="NCBI Taxonomy" id="2980104"/>
    <lineage>
        <taxon>Bacteria</taxon>
        <taxon>Pseudomonadati</taxon>
        <taxon>Bacteroidota</taxon>
        <taxon>Cytophagia</taxon>
        <taxon>Cytophagales</taxon>
        <taxon>Reichenbachiellaceae</taxon>
        <taxon>Reichenbachiella</taxon>
    </lineage>
</organism>
<keyword evidence="2" id="KW-0805">Transcription regulation</keyword>
<keyword evidence="5" id="KW-1133">Transmembrane helix</keyword>
<dbReference type="RefSeq" id="WP_264137117.1">
    <property type="nucleotide sequence ID" value="NZ_JAOYOD010000001.1"/>
</dbReference>
<comment type="caution">
    <text evidence="8">The sequence shown here is derived from an EMBL/GenBank/DDBJ whole genome shotgun (WGS) entry which is preliminary data.</text>
</comment>
<proteinExistence type="inferred from homology"/>
<evidence type="ECO:0000313" key="8">
    <source>
        <dbReference type="EMBL" id="MCV9386335.1"/>
    </source>
</evidence>
<feature type="domain" description="RNA polymerase sigma factor 70 region 4 type 2" evidence="7">
    <location>
        <begin position="115"/>
        <end position="165"/>
    </location>
</feature>
<evidence type="ECO:0000313" key="9">
    <source>
        <dbReference type="Proteomes" id="UP001300692"/>
    </source>
</evidence>
<evidence type="ECO:0000256" key="3">
    <source>
        <dbReference type="ARBA" id="ARBA00023082"/>
    </source>
</evidence>
<name>A0ABT3CRK2_9BACT</name>
<accession>A0ABT3CRK2</accession>